<evidence type="ECO:0008006" key="4">
    <source>
        <dbReference type="Google" id="ProtNLM"/>
    </source>
</evidence>
<gene>
    <name evidence="2" type="ORF">ANN_13399</name>
</gene>
<evidence type="ECO:0000313" key="3">
    <source>
        <dbReference type="Proteomes" id="UP001148838"/>
    </source>
</evidence>
<comment type="caution">
    <text evidence="2">The sequence shown here is derived from an EMBL/GenBank/DDBJ whole genome shotgun (WGS) entry which is preliminary data.</text>
</comment>
<evidence type="ECO:0000313" key="2">
    <source>
        <dbReference type="EMBL" id="KAJ4446702.1"/>
    </source>
</evidence>
<reference evidence="2 3" key="1">
    <citation type="journal article" date="2022" name="Allergy">
        <title>Genome assembly and annotation of Periplaneta americana reveal a comprehensive cockroach allergen profile.</title>
        <authorList>
            <person name="Wang L."/>
            <person name="Xiong Q."/>
            <person name="Saelim N."/>
            <person name="Wang L."/>
            <person name="Nong W."/>
            <person name="Wan A.T."/>
            <person name="Shi M."/>
            <person name="Liu X."/>
            <person name="Cao Q."/>
            <person name="Hui J.H.L."/>
            <person name="Sookrung N."/>
            <person name="Leung T.F."/>
            <person name="Tungtrongchitr A."/>
            <person name="Tsui S.K.W."/>
        </authorList>
    </citation>
    <scope>NUCLEOTIDE SEQUENCE [LARGE SCALE GENOMIC DNA]</scope>
    <source>
        <strain evidence="2">PWHHKU_190912</strain>
    </source>
</reference>
<keyword evidence="3" id="KW-1185">Reference proteome</keyword>
<protein>
    <recommendedName>
        <fullName evidence="4">HAT C-terminal dimerisation domain-containing protein</fullName>
    </recommendedName>
</protein>
<accession>A0ABQ8TLV8</accession>
<name>A0ABQ8TLV8_PERAM</name>
<dbReference type="Proteomes" id="UP001148838">
    <property type="component" value="Unassembled WGS sequence"/>
</dbReference>
<feature type="non-terminal residue" evidence="2">
    <location>
        <position position="254"/>
    </location>
</feature>
<organism evidence="2 3">
    <name type="scientific">Periplaneta americana</name>
    <name type="common">American cockroach</name>
    <name type="synonym">Blatta americana</name>
    <dbReference type="NCBI Taxonomy" id="6978"/>
    <lineage>
        <taxon>Eukaryota</taxon>
        <taxon>Metazoa</taxon>
        <taxon>Ecdysozoa</taxon>
        <taxon>Arthropoda</taxon>
        <taxon>Hexapoda</taxon>
        <taxon>Insecta</taxon>
        <taxon>Pterygota</taxon>
        <taxon>Neoptera</taxon>
        <taxon>Polyneoptera</taxon>
        <taxon>Dictyoptera</taxon>
        <taxon>Blattodea</taxon>
        <taxon>Blattoidea</taxon>
        <taxon>Blattidae</taxon>
        <taxon>Blattinae</taxon>
        <taxon>Periplaneta</taxon>
    </lineage>
</organism>
<evidence type="ECO:0000256" key="1">
    <source>
        <dbReference type="SAM" id="MobiDB-lite"/>
    </source>
</evidence>
<dbReference type="EMBL" id="JAJSOF020000009">
    <property type="protein sequence ID" value="KAJ4446702.1"/>
    <property type="molecule type" value="Genomic_DNA"/>
</dbReference>
<sequence>MESLWYPPPLYFIETDQKEEKKLAGSQAKKKLPIEGCTDRESKRKKYSRQRKISDDRRQHASKNPGLTVLRTVADILAGKTPEHECAVPLHLIPTFKYALVSSIDVERSFSAYKMVLSEKRCSFSMENLEKVLVVYSGSNYGHTRPVYSRRENLSSDDGSSNHPSDSDTVLWQSHTPFHNVSDAARLAKYFISQHISTTKHKNALSKSTGKRISFLPTVIATSSRKSQFAFDLCKAFLAAEIPLWKVQGCGPSA</sequence>
<feature type="region of interest" description="Disordered" evidence="1">
    <location>
        <begin position="23"/>
        <end position="65"/>
    </location>
</feature>
<proteinExistence type="predicted"/>